<dbReference type="PANTHER" id="PTHR33096:SF1">
    <property type="entry name" value="CXC1-LIKE CYSTEINE CLUSTER ASSOCIATED WITH KDZ TRANSPOSASES DOMAIN-CONTAINING PROTEIN"/>
    <property type="match status" value="1"/>
</dbReference>
<dbReference type="AlphaFoldDB" id="A0A1C7MHK7"/>
<dbReference type="OMA" id="HISTCAN"/>
<sequence>MWRHLKLLKRAGRGHDPAGISAIAEGSCAVLCPSCPHPGKNLPDDWASAPPSRKWLYTLFVGLDANFRLKRKKVSSKQKDPGLNHGYAYFVEDNKYQKFIEDFGTLQFEEASTCNNHDALKLAHMKGSNGTAASGVGTVECTRHDMKRPCSVGDLQKGERYVNMDYLFFSSMVHHSTDSTVISYDIACQWSRHIWERLLQYDHFFDWEHGCITFLIPKFHLPAHQSSCQTSFSFNLTLNVGHTDGEAVERGWAAVNPFASSTKEMGPGARRDLLDDVFGDYNWRKICQLPELFLTKIKDAIEERNEQMLAFQEFNAALPTEDTARWKKAIEYWETDIRKPNPFVATRPSITLASARLRLAEEERKPWRWGQA</sequence>
<evidence type="ECO:0008006" key="3">
    <source>
        <dbReference type="Google" id="ProtNLM"/>
    </source>
</evidence>
<proteinExistence type="predicted"/>
<protein>
    <recommendedName>
        <fullName evidence="3">CxC2-like cysteine cluster KDZ transposase-associated domain-containing protein</fullName>
    </recommendedName>
</protein>
<dbReference type="STRING" id="5627.A0A1C7MHK7"/>
<dbReference type="Pfam" id="PF18758">
    <property type="entry name" value="KDZ"/>
    <property type="match status" value="1"/>
</dbReference>
<reference evidence="1 2" key="1">
    <citation type="submission" date="2016-03" db="EMBL/GenBank/DDBJ databases">
        <title>Whole genome sequencing of Grifola frondosa 9006-11.</title>
        <authorList>
            <person name="Min B."/>
            <person name="Park H."/>
            <person name="Kim J.-G."/>
            <person name="Cho H."/>
            <person name="Oh Y.-L."/>
            <person name="Kong W.-S."/>
            <person name="Choi I.-G."/>
        </authorList>
    </citation>
    <scope>NUCLEOTIDE SEQUENCE [LARGE SCALE GENOMIC DNA]</scope>
    <source>
        <strain evidence="1 2">9006-11</strain>
    </source>
</reference>
<evidence type="ECO:0000313" key="2">
    <source>
        <dbReference type="Proteomes" id="UP000092993"/>
    </source>
</evidence>
<dbReference type="PANTHER" id="PTHR33096">
    <property type="entry name" value="CXC2 DOMAIN-CONTAINING PROTEIN"/>
    <property type="match status" value="1"/>
</dbReference>
<dbReference type="InterPro" id="IPR040521">
    <property type="entry name" value="KDZ"/>
</dbReference>
<keyword evidence="2" id="KW-1185">Reference proteome</keyword>
<organism evidence="1 2">
    <name type="scientific">Grifola frondosa</name>
    <name type="common">Maitake</name>
    <name type="synonym">Polyporus frondosus</name>
    <dbReference type="NCBI Taxonomy" id="5627"/>
    <lineage>
        <taxon>Eukaryota</taxon>
        <taxon>Fungi</taxon>
        <taxon>Dikarya</taxon>
        <taxon>Basidiomycota</taxon>
        <taxon>Agaricomycotina</taxon>
        <taxon>Agaricomycetes</taxon>
        <taxon>Polyporales</taxon>
        <taxon>Grifolaceae</taxon>
        <taxon>Grifola</taxon>
    </lineage>
</organism>
<gene>
    <name evidence="1" type="ORF">A0H81_03923</name>
</gene>
<evidence type="ECO:0000313" key="1">
    <source>
        <dbReference type="EMBL" id="OBZ76107.1"/>
    </source>
</evidence>
<accession>A0A1C7MHK7</accession>
<dbReference type="Proteomes" id="UP000092993">
    <property type="component" value="Unassembled WGS sequence"/>
</dbReference>
<name>A0A1C7MHK7_GRIFR</name>
<dbReference type="OrthoDB" id="3257768at2759"/>
<dbReference type="EMBL" id="LUGG01000003">
    <property type="protein sequence ID" value="OBZ76107.1"/>
    <property type="molecule type" value="Genomic_DNA"/>
</dbReference>
<comment type="caution">
    <text evidence="1">The sequence shown here is derived from an EMBL/GenBank/DDBJ whole genome shotgun (WGS) entry which is preliminary data.</text>
</comment>